<proteinExistence type="predicted"/>
<reference evidence="1 2" key="1">
    <citation type="journal article" date="2023" name="Nucleic Acids Res.">
        <title>The hologenome of Daphnia magna reveals possible DNA methylation and microbiome-mediated evolution of the host genome.</title>
        <authorList>
            <person name="Chaturvedi A."/>
            <person name="Li X."/>
            <person name="Dhandapani V."/>
            <person name="Marshall H."/>
            <person name="Kissane S."/>
            <person name="Cuenca-Cambronero M."/>
            <person name="Asole G."/>
            <person name="Calvet F."/>
            <person name="Ruiz-Romero M."/>
            <person name="Marangio P."/>
            <person name="Guigo R."/>
            <person name="Rago D."/>
            <person name="Mirbahai L."/>
            <person name="Eastwood N."/>
            <person name="Colbourne J.K."/>
            <person name="Zhou J."/>
            <person name="Mallon E."/>
            <person name="Orsini L."/>
        </authorList>
    </citation>
    <scope>NUCLEOTIDE SEQUENCE [LARGE SCALE GENOMIC DNA]</scope>
    <source>
        <strain evidence="1">LRV0_1</strain>
    </source>
</reference>
<keyword evidence="2" id="KW-1185">Reference proteome</keyword>
<accession>A0ABR0B0G9</accession>
<dbReference type="Proteomes" id="UP001234178">
    <property type="component" value="Unassembled WGS sequence"/>
</dbReference>
<organism evidence="1 2">
    <name type="scientific">Daphnia magna</name>
    <dbReference type="NCBI Taxonomy" id="35525"/>
    <lineage>
        <taxon>Eukaryota</taxon>
        <taxon>Metazoa</taxon>
        <taxon>Ecdysozoa</taxon>
        <taxon>Arthropoda</taxon>
        <taxon>Crustacea</taxon>
        <taxon>Branchiopoda</taxon>
        <taxon>Diplostraca</taxon>
        <taxon>Cladocera</taxon>
        <taxon>Anomopoda</taxon>
        <taxon>Daphniidae</taxon>
        <taxon>Daphnia</taxon>
    </lineage>
</organism>
<protein>
    <submittedName>
        <fullName evidence="1">Uncharacterized protein</fullName>
    </submittedName>
</protein>
<dbReference type="EMBL" id="JAOYFB010000039">
    <property type="protein sequence ID" value="KAK4030881.1"/>
    <property type="molecule type" value="Genomic_DNA"/>
</dbReference>
<evidence type="ECO:0000313" key="2">
    <source>
        <dbReference type="Proteomes" id="UP001234178"/>
    </source>
</evidence>
<comment type="caution">
    <text evidence="1">The sequence shown here is derived from an EMBL/GenBank/DDBJ whole genome shotgun (WGS) entry which is preliminary data.</text>
</comment>
<gene>
    <name evidence="1" type="ORF">OUZ56_024268</name>
</gene>
<name>A0ABR0B0G9_9CRUS</name>
<evidence type="ECO:0000313" key="1">
    <source>
        <dbReference type="EMBL" id="KAK4030881.1"/>
    </source>
</evidence>
<sequence>MTFPDPLFFLQYNITVTLLASPALPSRGLRVEAVIQPPPGDAANRTLGVYAWMPGKLFLRQEIRSWLPIRKGNF</sequence>